<sequence length="111" mass="11896">LGSMLAAAFAEMTVADALVGLVAEDVPAGPILDTEQVFTDPQVVHNETLVTWEHPELGLVRQPRPAARFSAGETPLPRTIPHLGEHNDEILTELGHDGETIAAMRDKGVIL</sequence>
<keyword evidence="1" id="KW-0808">Transferase</keyword>
<dbReference type="InterPro" id="IPR023606">
    <property type="entry name" value="CoA-Trfase_III_dom_1_sf"/>
</dbReference>
<name>A0A383E2G4_9ZZZZ</name>
<accession>A0A383E2G4</accession>
<dbReference type="AlphaFoldDB" id="A0A383E2G4"/>
<dbReference type="Gene3D" id="3.30.1540.10">
    <property type="entry name" value="formyl-coa transferase, domain 3"/>
    <property type="match status" value="1"/>
</dbReference>
<protein>
    <recommendedName>
        <fullName evidence="3">CoA transferase</fullName>
    </recommendedName>
</protein>
<dbReference type="PANTHER" id="PTHR48207:SF3">
    <property type="entry name" value="SUCCINATE--HYDROXYMETHYLGLUTARATE COA-TRANSFERASE"/>
    <property type="match status" value="1"/>
</dbReference>
<dbReference type="InterPro" id="IPR003673">
    <property type="entry name" value="CoA-Trfase_fam_III"/>
</dbReference>
<dbReference type="EMBL" id="UINC01222308">
    <property type="protein sequence ID" value="SVE51037.1"/>
    <property type="molecule type" value="Genomic_DNA"/>
</dbReference>
<gene>
    <name evidence="2" type="ORF">METZ01_LOCUS503891</name>
</gene>
<dbReference type="Pfam" id="PF02515">
    <property type="entry name" value="CoA_transf_3"/>
    <property type="match status" value="1"/>
</dbReference>
<proteinExistence type="predicted"/>
<evidence type="ECO:0000256" key="1">
    <source>
        <dbReference type="ARBA" id="ARBA00022679"/>
    </source>
</evidence>
<evidence type="ECO:0008006" key="3">
    <source>
        <dbReference type="Google" id="ProtNLM"/>
    </source>
</evidence>
<dbReference type="GO" id="GO:0008410">
    <property type="term" value="F:CoA-transferase activity"/>
    <property type="evidence" value="ECO:0007669"/>
    <property type="project" value="TreeGrafter"/>
</dbReference>
<dbReference type="Gene3D" id="3.40.50.10540">
    <property type="entry name" value="Crotonobetainyl-coa:carnitine coa-transferase, domain 1"/>
    <property type="match status" value="1"/>
</dbReference>
<reference evidence="2" key="1">
    <citation type="submission" date="2018-05" db="EMBL/GenBank/DDBJ databases">
        <authorList>
            <person name="Lanie J.A."/>
            <person name="Ng W.-L."/>
            <person name="Kazmierczak K.M."/>
            <person name="Andrzejewski T.M."/>
            <person name="Davidsen T.M."/>
            <person name="Wayne K.J."/>
            <person name="Tettelin H."/>
            <person name="Glass J.I."/>
            <person name="Rusch D."/>
            <person name="Podicherti R."/>
            <person name="Tsui H.-C.T."/>
            <person name="Winkler M.E."/>
        </authorList>
    </citation>
    <scope>NUCLEOTIDE SEQUENCE</scope>
</reference>
<dbReference type="PANTHER" id="PTHR48207">
    <property type="entry name" value="SUCCINATE--HYDROXYMETHYLGLUTARATE COA-TRANSFERASE"/>
    <property type="match status" value="1"/>
</dbReference>
<dbReference type="InterPro" id="IPR044855">
    <property type="entry name" value="CoA-Trfase_III_dom3_sf"/>
</dbReference>
<dbReference type="InterPro" id="IPR050483">
    <property type="entry name" value="CoA-transferase_III_domain"/>
</dbReference>
<evidence type="ECO:0000313" key="2">
    <source>
        <dbReference type="EMBL" id="SVE51037.1"/>
    </source>
</evidence>
<organism evidence="2">
    <name type="scientific">marine metagenome</name>
    <dbReference type="NCBI Taxonomy" id="408172"/>
    <lineage>
        <taxon>unclassified sequences</taxon>
        <taxon>metagenomes</taxon>
        <taxon>ecological metagenomes</taxon>
    </lineage>
</organism>
<feature type="non-terminal residue" evidence="2">
    <location>
        <position position="1"/>
    </location>
</feature>
<dbReference type="SUPFAM" id="SSF89796">
    <property type="entry name" value="CoA-transferase family III (CaiB/BaiF)"/>
    <property type="match status" value="1"/>
</dbReference>